<sequence>METVYIFKINYLSMCFLQYLFFASISFARFLNLYNYWLYMRKRTNHTILFHFVQLSQHPVPRQLQIPWILLLQPCPAKQSPQRVHNSRAYVMYSYSICLVLFDMVELMLTQKAQIDQTMMHDIMLQAIPPMSLSPPGGQVTMDIMFVRPDLKTKSVAVHQHQHHCSLAPRSPQLPPISHLIDAHQPPGVTFFPAPHVDTPTFIFL</sequence>
<dbReference type="AlphaFoldDB" id="A0A669E449"/>
<keyword evidence="1" id="KW-0812">Transmembrane</keyword>
<organism evidence="3 4">
    <name type="scientific">Oreochromis niloticus</name>
    <name type="common">Nile tilapia</name>
    <name type="synonym">Tilapia nilotica</name>
    <dbReference type="NCBI Taxonomy" id="8128"/>
    <lineage>
        <taxon>Eukaryota</taxon>
        <taxon>Metazoa</taxon>
        <taxon>Chordata</taxon>
        <taxon>Craniata</taxon>
        <taxon>Vertebrata</taxon>
        <taxon>Euteleostomi</taxon>
        <taxon>Actinopterygii</taxon>
        <taxon>Neopterygii</taxon>
        <taxon>Teleostei</taxon>
        <taxon>Neoteleostei</taxon>
        <taxon>Acanthomorphata</taxon>
        <taxon>Ovalentaria</taxon>
        <taxon>Cichlomorphae</taxon>
        <taxon>Cichliformes</taxon>
        <taxon>Cichlidae</taxon>
        <taxon>African cichlids</taxon>
        <taxon>Pseudocrenilabrinae</taxon>
        <taxon>Oreochromini</taxon>
        <taxon>Oreochromis</taxon>
    </lineage>
</organism>
<dbReference type="Proteomes" id="UP000005207">
    <property type="component" value="Linkage group LG19"/>
</dbReference>
<feature type="transmembrane region" description="Helical" evidence="1">
    <location>
        <begin position="12"/>
        <end position="31"/>
    </location>
</feature>
<accession>A0A669E449</accession>
<evidence type="ECO:0000259" key="2">
    <source>
        <dbReference type="Pfam" id="PF15248"/>
    </source>
</evidence>
<proteinExistence type="predicted"/>
<name>A0A669E449_ORENI</name>
<feature type="domain" description="DUF4587" evidence="2">
    <location>
        <begin position="103"/>
        <end position="142"/>
    </location>
</feature>
<dbReference type="Ensembl" id="ENSONIT00000042487.1">
    <property type="protein sequence ID" value="ENSONIP00000065806.1"/>
    <property type="gene ID" value="ENSONIG00000039936.1"/>
</dbReference>
<dbReference type="InterPro" id="IPR027904">
    <property type="entry name" value="DUF4587"/>
</dbReference>
<protein>
    <recommendedName>
        <fullName evidence="2">DUF4587 domain-containing protein</fullName>
    </recommendedName>
</protein>
<keyword evidence="1" id="KW-0472">Membrane</keyword>
<dbReference type="Pfam" id="PF15248">
    <property type="entry name" value="DUF4587"/>
    <property type="match status" value="1"/>
</dbReference>
<reference evidence="3" key="3">
    <citation type="submission" date="2025-09" db="UniProtKB">
        <authorList>
            <consortium name="Ensembl"/>
        </authorList>
    </citation>
    <scope>IDENTIFICATION</scope>
</reference>
<dbReference type="InParanoid" id="A0A669E449"/>
<reference evidence="4" key="1">
    <citation type="submission" date="2012-01" db="EMBL/GenBank/DDBJ databases">
        <title>The Genome Sequence of Oreochromis niloticus (Nile Tilapia).</title>
        <authorList>
            <consortium name="Broad Institute Genome Assembly Team"/>
            <consortium name="Broad Institute Sequencing Platform"/>
            <person name="Di Palma F."/>
            <person name="Johnson J."/>
            <person name="Lander E.S."/>
            <person name="Lindblad-Toh K."/>
        </authorList>
    </citation>
    <scope>NUCLEOTIDE SEQUENCE [LARGE SCALE GENOMIC DNA]</scope>
</reference>
<keyword evidence="4" id="KW-1185">Reference proteome</keyword>
<reference evidence="3" key="2">
    <citation type="submission" date="2025-08" db="UniProtKB">
        <authorList>
            <consortium name="Ensembl"/>
        </authorList>
    </citation>
    <scope>IDENTIFICATION</scope>
</reference>
<evidence type="ECO:0000256" key="1">
    <source>
        <dbReference type="SAM" id="Phobius"/>
    </source>
</evidence>
<keyword evidence="1" id="KW-1133">Transmembrane helix</keyword>
<evidence type="ECO:0000313" key="3">
    <source>
        <dbReference type="Ensembl" id="ENSONIP00000065806.1"/>
    </source>
</evidence>
<evidence type="ECO:0000313" key="4">
    <source>
        <dbReference type="Proteomes" id="UP000005207"/>
    </source>
</evidence>